<dbReference type="SUPFAM" id="SSF52777">
    <property type="entry name" value="CoA-dependent acyltransferases"/>
    <property type="match status" value="2"/>
</dbReference>
<dbReference type="GO" id="GO:0044550">
    <property type="term" value="P:secondary metabolite biosynthetic process"/>
    <property type="evidence" value="ECO:0007669"/>
    <property type="project" value="TreeGrafter"/>
</dbReference>
<dbReference type="InterPro" id="IPR045851">
    <property type="entry name" value="AMP-bd_C_sf"/>
</dbReference>
<name>A0A4R1RKG5_9FLAO</name>
<comment type="cofactor">
    <cofactor evidence="1">
        <name>pantetheine 4'-phosphate</name>
        <dbReference type="ChEBI" id="CHEBI:47942"/>
    </cofactor>
</comment>
<keyword evidence="6" id="KW-1185">Reference proteome</keyword>
<dbReference type="InterPro" id="IPR001031">
    <property type="entry name" value="Thioesterase"/>
</dbReference>
<reference evidence="5 6" key="1">
    <citation type="submission" date="2019-03" db="EMBL/GenBank/DDBJ databases">
        <title>Genomic Encyclopedia of Type Strains, Phase IV (KMG-IV): sequencing the most valuable type-strain genomes for metagenomic binning, comparative biology and taxonomic classification.</title>
        <authorList>
            <person name="Goeker M."/>
        </authorList>
    </citation>
    <scope>NUCLEOTIDE SEQUENCE [LARGE SCALE GENOMIC DNA]</scope>
    <source>
        <strain evidence="5 6">DSM 18792</strain>
    </source>
</reference>
<protein>
    <submittedName>
        <fullName evidence="5">Amino acid adenylation domain-containing protein</fullName>
    </submittedName>
</protein>
<dbReference type="Gene3D" id="3.30.559.30">
    <property type="entry name" value="Nonribosomal peptide synthetase, condensation domain"/>
    <property type="match status" value="1"/>
</dbReference>
<dbReference type="InterPro" id="IPR001242">
    <property type="entry name" value="Condensation_dom"/>
</dbReference>
<dbReference type="SUPFAM" id="SSF56801">
    <property type="entry name" value="Acetyl-CoA synthetase-like"/>
    <property type="match status" value="1"/>
</dbReference>
<evidence type="ECO:0000313" key="6">
    <source>
        <dbReference type="Proteomes" id="UP000295455"/>
    </source>
</evidence>
<dbReference type="InterPro" id="IPR025110">
    <property type="entry name" value="AMP-bd_C"/>
</dbReference>
<dbReference type="Pfam" id="PF00501">
    <property type="entry name" value="AMP-binding"/>
    <property type="match status" value="1"/>
</dbReference>
<dbReference type="GO" id="GO:0043041">
    <property type="term" value="P:amino acid activation for nonribosomal peptide biosynthetic process"/>
    <property type="evidence" value="ECO:0007669"/>
    <property type="project" value="TreeGrafter"/>
</dbReference>
<dbReference type="Proteomes" id="UP000295455">
    <property type="component" value="Unassembled WGS sequence"/>
</dbReference>
<dbReference type="PROSITE" id="PS00455">
    <property type="entry name" value="AMP_BINDING"/>
    <property type="match status" value="1"/>
</dbReference>
<dbReference type="Pfam" id="PF00975">
    <property type="entry name" value="Thioesterase"/>
    <property type="match status" value="1"/>
</dbReference>
<evidence type="ECO:0000313" key="5">
    <source>
        <dbReference type="EMBL" id="TCL66678.1"/>
    </source>
</evidence>
<dbReference type="Gene3D" id="3.30.300.30">
    <property type="match status" value="1"/>
</dbReference>
<dbReference type="Gene3D" id="3.40.50.1820">
    <property type="entry name" value="alpha/beta hydrolase"/>
    <property type="match status" value="1"/>
</dbReference>
<dbReference type="SUPFAM" id="SSF47336">
    <property type="entry name" value="ACP-like"/>
    <property type="match status" value="1"/>
</dbReference>
<dbReference type="PROSITE" id="PS50075">
    <property type="entry name" value="CARRIER"/>
    <property type="match status" value="1"/>
</dbReference>
<keyword evidence="3" id="KW-0597">Phosphoprotein</keyword>
<accession>A0A4R1RKG5</accession>
<dbReference type="PANTHER" id="PTHR45527:SF1">
    <property type="entry name" value="FATTY ACID SYNTHASE"/>
    <property type="match status" value="1"/>
</dbReference>
<gene>
    <name evidence="5" type="ORF">EV196_10391</name>
</gene>
<evidence type="ECO:0000259" key="4">
    <source>
        <dbReference type="PROSITE" id="PS50075"/>
    </source>
</evidence>
<dbReference type="GO" id="GO:0003824">
    <property type="term" value="F:catalytic activity"/>
    <property type="evidence" value="ECO:0007669"/>
    <property type="project" value="InterPro"/>
</dbReference>
<dbReference type="FunFam" id="3.40.50.980:FF:000001">
    <property type="entry name" value="Non-ribosomal peptide synthetase"/>
    <property type="match status" value="1"/>
</dbReference>
<feature type="domain" description="Carrier" evidence="4">
    <location>
        <begin position="981"/>
        <end position="1056"/>
    </location>
</feature>
<keyword evidence="2" id="KW-0596">Phosphopantetheine</keyword>
<proteinExistence type="predicted"/>
<dbReference type="Pfam" id="PF00668">
    <property type="entry name" value="Condensation"/>
    <property type="match status" value="1"/>
</dbReference>
<dbReference type="Gene3D" id="3.40.50.980">
    <property type="match status" value="2"/>
</dbReference>
<dbReference type="Gene3D" id="1.10.1200.10">
    <property type="entry name" value="ACP-like"/>
    <property type="match status" value="1"/>
</dbReference>
<dbReference type="Pfam" id="PF13193">
    <property type="entry name" value="AMP-binding_C"/>
    <property type="match status" value="1"/>
</dbReference>
<dbReference type="InterPro" id="IPR029058">
    <property type="entry name" value="AB_hydrolase_fold"/>
</dbReference>
<dbReference type="InterPro" id="IPR000873">
    <property type="entry name" value="AMP-dep_synth/lig_dom"/>
</dbReference>
<dbReference type="FunFam" id="1.10.1200.10:FF:000005">
    <property type="entry name" value="Nonribosomal peptide synthetase 1"/>
    <property type="match status" value="1"/>
</dbReference>
<dbReference type="CDD" id="cd05930">
    <property type="entry name" value="A_NRPS"/>
    <property type="match status" value="1"/>
</dbReference>
<dbReference type="Pfam" id="PF00550">
    <property type="entry name" value="PP-binding"/>
    <property type="match status" value="1"/>
</dbReference>
<dbReference type="GO" id="GO:0031177">
    <property type="term" value="F:phosphopantetheine binding"/>
    <property type="evidence" value="ECO:0007669"/>
    <property type="project" value="TreeGrafter"/>
</dbReference>
<evidence type="ECO:0000256" key="1">
    <source>
        <dbReference type="ARBA" id="ARBA00001957"/>
    </source>
</evidence>
<dbReference type="InterPro" id="IPR036736">
    <property type="entry name" value="ACP-like_sf"/>
</dbReference>
<evidence type="ECO:0000256" key="3">
    <source>
        <dbReference type="ARBA" id="ARBA00022553"/>
    </source>
</evidence>
<comment type="caution">
    <text evidence="5">The sequence shown here is derived from an EMBL/GenBank/DDBJ whole genome shotgun (WGS) entry which is preliminary data.</text>
</comment>
<dbReference type="NCBIfam" id="TIGR01733">
    <property type="entry name" value="AA-adenyl-dom"/>
    <property type="match status" value="1"/>
</dbReference>
<dbReference type="SUPFAM" id="SSF53474">
    <property type="entry name" value="alpha/beta-Hydrolases"/>
    <property type="match status" value="1"/>
</dbReference>
<dbReference type="OrthoDB" id="9778690at2"/>
<dbReference type="Gene3D" id="3.30.559.10">
    <property type="entry name" value="Chloramphenicol acetyltransferase-like domain"/>
    <property type="match status" value="1"/>
</dbReference>
<dbReference type="Gene3D" id="2.30.38.10">
    <property type="entry name" value="Luciferase, Domain 3"/>
    <property type="match status" value="1"/>
</dbReference>
<dbReference type="InterPro" id="IPR020845">
    <property type="entry name" value="AMP-binding_CS"/>
</dbReference>
<sequence>MKIKSQHQNKTQLDPLTHEIESIIQTTNTQLEIWTDCLIGSSDANKAYNLSYSITFKGDLILETFQNAVDALVGRHESLRASFSSNGIYMNVFKNLKVEIRYDDISQFSVNEKEKTKETIIDEEVNSVFDLVKEPLFKVKIIKINDYENVVVLTHHHIIGDGLSINIIVEELSIIYSSLIENTIPKLKKPERFSDYAKTVNALLPTSEFKQIEDFWLDIYKESVPTVELPTDFVRPPLRTYDSQRLDFPIDTKLIDSLKQVATNAGCSLATAVLGAYEVFLYKITGQNDLIVGVPVSGNRQYDMKHLIGDCANLLPIRSKINPKISFLDYLKLRNPELLGAYKNHQLSFGHLLQKLSVARDPSRVPMVPVTLTVDLNRDLAESKFSFTGLSHEFMINPKKFTSFEMHLHVCMCEQHPTFQWAYNTSLFKEETINQMMLSFEDIINKLTADQNGPLADVINGDYLADYNKLNDTETPYPNVSLAELLNKQSEISPNNIAIEYKNTQITYQDLHIKVNQFAHYLEAQGVQSGDYIAVSYPRSPELVYAILAIIQCGAAYLPLDHEYPTKRVEYMMEDSEAKYLLTSKALSLSLPKCSNTILIDDAMQALHQYPTSKLERFVDPENVLYLLYTSGSTGRPKGAKITNRNVVNLFYSLQNEPGIKETDRVPFISTISFDIASFELFFPLFKGAVLVIPDHETPSDGRLFLEMLEKEKISLIVATPTTYQMLLDSGWNKKLPIKIWCCGEPLPAKLAKELIDKSDELWTLYGPTEVTIFSSCKHIKDEDTIISVGGPINNMQYYIVDEHLNLLPPNAIGEIAIGGDGVGKGYLGKPELTAAKYIPNKFSDKKDAIMYLSGDIGKLLPSNEVMCLGRIDHQVKVRGHRIEIGEIEHALTSIEGVKSAIVLAKKDILVAFIVVDYEYSSELDEIRSWRNELASQLPTFMVPHIFHILEKMPRTLNDKVDRTALLEYKSTSENEDNYTAPRTKEEQLVANIWQDILKKERIDIFSNFFEMGGHSIMAVNVMVAIEKKMGKRIPLSALFQHSTVEKFAKLLTVENEISSDYLVPLKPTGTKTPFFIVHGKGLNILNFAHIIKHFDEDQPIYGFQGVGPDGYDNWFESVEAMAARYVESVLEVNPKGPYAIAGFSFGGMVAFEMARQLKAQGKTVSIIAALDSYVDSSYYSPTLWQKKLVRYYDRTYRRLDYLIQMFTSWEALKLRARTKKVYLQKKYLGLKDEITEQEAVAHELYLEADRMVSTLVDKYQLKPDNFEVELFRAKDDDTYKLDPNHLGWKKAALNGVNIHNISGNHLSIVEPPNDKKLACMLQDLLDKKHLIK</sequence>
<dbReference type="PANTHER" id="PTHR45527">
    <property type="entry name" value="NONRIBOSOMAL PEPTIDE SYNTHETASE"/>
    <property type="match status" value="1"/>
</dbReference>
<dbReference type="EMBL" id="SLUP01000003">
    <property type="protein sequence ID" value="TCL66678.1"/>
    <property type="molecule type" value="Genomic_DNA"/>
</dbReference>
<dbReference type="InterPro" id="IPR009081">
    <property type="entry name" value="PP-bd_ACP"/>
</dbReference>
<dbReference type="InterPro" id="IPR010071">
    <property type="entry name" value="AA_adenyl_dom"/>
</dbReference>
<dbReference type="GO" id="GO:0005737">
    <property type="term" value="C:cytoplasm"/>
    <property type="evidence" value="ECO:0007669"/>
    <property type="project" value="TreeGrafter"/>
</dbReference>
<dbReference type="RefSeq" id="WP_132216817.1">
    <property type="nucleotide sequence ID" value="NZ_OX156936.1"/>
</dbReference>
<organism evidence="5 6">
    <name type="scientific">Mariniflexile fucanivorans</name>
    <dbReference type="NCBI Taxonomy" id="264023"/>
    <lineage>
        <taxon>Bacteria</taxon>
        <taxon>Pseudomonadati</taxon>
        <taxon>Bacteroidota</taxon>
        <taxon>Flavobacteriia</taxon>
        <taxon>Flavobacteriales</taxon>
        <taxon>Flavobacteriaceae</taxon>
        <taxon>Mariniflexile</taxon>
    </lineage>
</organism>
<dbReference type="InterPro" id="IPR023213">
    <property type="entry name" value="CAT-like_dom_sf"/>
</dbReference>
<evidence type="ECO:0000256" key="2">
    <source>
        <dbReference type="ARBA" id="ARBA00022450"/>
    </source>
</evidence>